<dbReference type="EMBL" id="CAFBSA010000051">
    <property type="protein sequence ID" value="CAB5146766.1"/>
    <property type="molecule type" value="Genomic_DNA"/>
</dbReference>
<proteinExistence type="predicted"/>
<sequence length="86" mass="8970">MRSAITLRSLVIFTVVPRRGETAIGARFAGVEDAAEVTAERVGEAATLGAAAKISSLRIRPPTPVPLIVARFTPDSAANLRTIGVT</sequence>
<dbReference type="AlphaFoldDB" id="A0A6J7W6B2"/>
<reference evidence="1" key="1">
    <citation type="submission" date="2020-05" db="EMBL/GenBank/DDBJ databases">
        <authorList>
            <person name="Chiriac C."/>
            <person name="Salcher M."/>
            <person name="Ghai R."/>
            <person name="Kavagutti S V."/>
        </authorList>
    </citation>
    <scope>NUCLEOTIDE SEQUENCE</scope>
</reference>
<gene>
    <name evidence="1" type="ORF">UFOPK4442_00386</name>
</gene>
<evidence type="ECO:0000313" key="1">
    <source>
        <dbReference type="EMBL" id="CAB5146766.1"/>
    </source>
</evidence>
<organism evidence="1">
    <name type="scientific">freshwater metagenome</name>
    <dbReference type="NCBI Taxonomy" id="449393"/>
    <lineage>
        <taxon>unclassified sequences</taxon>
        <taxon>metagenomes</taxon>
        <taxon>ecological metagenomes</taxon>
    </lineage>
</organism>
<name>A0A6J7W6B2_9ZZZZ</name>
<accession>A0A6J7W6B2</accession>
<protein>
    <submittedName>
        <fullName evidence="1">Unannotated protein</fullName>
    </submittedName>
</protein>